<dbReference type="PROSITE" id="PS00028">
    <property type="entry name" value="ZINC_FINGER_C2H2_1"/>
    <property type="match status" value="2"/>
</dbReference>
<dbReference type="Gene3D" id="3.30.160.60">
    <property type="entry name" value="Classic Zinc Finger"/>
    <property type="match status" value="2"/>
</dbReference>
<keyword evidence="2" id="KW-0677">Repeat</keyword>
<dbReference type="InterPro" id="IPR009057">
    <property type="entry name" value="Homeodomain-like_sf"/>
</dbReference>
<evidence type="ECO:0008006" key="12">
    <source>
        <dbReference type="Google" id="ProtNLM"/>
    </source>
</evidence>
<dbReference type="OrthoDB" id="654211at2759"/>
<feature type="compositionally biased region" description="Polar residues" evidence="6">
    <location>
        <begin position="367"/>
        <end position="376"/>
    </location>
</feature>
<dbReference type="PROSITE" id="PS51294">
    <property type="entry name" value="HTH_MYB"/>
    <property type="match status" value="1"/>
</dbReference>
<dbReference type="PANTHER" id="PTHR19818:SF139">
    <property type="entry name" value="PAIR-RULE PROTEIN ODD-PAIRED"/>
    <property type="match status" value="1"/>
</dbReference>
<feature type="domain" description="HTH myb-type" evidence="9">
    <location>
        <begin position="202"/>
        <end position="251"/>
    </location>
</feature>
<dbReference type="InterPro" id="IPR050329">
    <property type="entry name" value="GLI_C2H2-zinc-finger"/>
</dbReference>
<feature type="region of interest" description="Disordered" evidence="6">
    <location>
        <begin position="416"/>
        <end position="480"/>
    </location>
</feature>
<dbReference type="EMBL" id="LCTV02000015">
    <property type="protein sequence ID" value="PRQ70584.1"/>
    <property type="molecule type" value="Genomic_DNA"/>
</dbReference>
<dbReference type="InterPro" id="IPR001005">
    <property type="entry name" value="SANT/Myb"/>
</dbReference>
<sequence length="819" mass="84067">MDDIPVHHTHSAHSPAARVSPSRGAANAHRDSLGAGGPAGAHAGPDGDDGEGLLPHPFQVGLSAPPQAHTGQGERDGQDEGADAAAKAAEQSVEALLQDAIERSQRVGGAQDGAAQGQQGQGTTGGAGASGQEQAQVDHLELIRQASLGSGAGASGSTAATTATTTTNNALPNPPPVPTAGDAAPASSNASASRPAKGPGSRARWTPAEDARLIELVKIDPPLTWNEIGARMGRPPTGCGMRWYKFLRERVAEDDGEEAVGEKDRSGNASGQAQGQAEGQAQQQAQVSANPQAPSTSGANGLHSSGDMIVGGSSGQHDHAVFPPAAATGPSGSPRPVVPLAYVPADQLPPALPPAADLAGHPFPRDSSPTTKIHSNAGTHYLPATALVSHPPIPFKKNQILRGRRTKDPKILEEEMKAQQEAARRKAEEMRAQSAAAEGEDDEELDEEGKRKKKAAARPRGKGSAGGLGAKGGTSKGGNMVHTCPAENCTAAFKRSEHLRRHYKAVHRGEKPFPCTVADCGKAFSRKDNLQQHQAMVHFVKALYHYPDGTTSTDPPEPGQEGVTTTFEAVDISKTPRGAQKLSRIKGKQEERAKEAKKIADERERGDKEGSASASVEGGDGQAGPSTSNSHAKGGVPPYVRGLMDASGVEGAYSVASSMSPGPSNEREASTSNNGDARVVGNKRGRSAVDSDAGADADSDGAVDKRLRLGGIEHALGANDGFYATDPALQALAAQVQHHAHAAAAGGAAVDYDSAAAQQQQRDLLSALQRMSQQGTGGPDGAGDDHLELRPDFIVPGLEAFLNQHAAEAAQHGAGGGAA</sequence>
<keyword evidence="3 5" id="KW-0863">Zinc-finger</keyword>
<keyword evidence="4" id="KW-0862">Zinc</keyword>
<dbReference type="FunFam" id="3.30.160.60:FF:002343">
    <property type="entry name" value="Zinc finger protein 33A"/>
    <property type="match status" value="1"/>
</dbReference>
<dbReference type="GO" id="GO:0008270">
    <property type="term" value="F:zinc ion binding"/>
    <property type="evidence" value="ECO:0007669"/>
    <property type="project" value="UniProtKB-KW"/>
</dbReference>
<dbReference type="Gene3D" id="1.10.10.60">
    <property type="entry name" value="Homeodomain-like"/>
    <property type="match status" value="1"/>
</dbReference>
<feature type="region of interest" description="Disordered" evidence="6">
    <location>
        <begin position="255"/>
        <end position="376"/>
    </location>
</feature>
<evidence type="ECO:0000259" key="7">
    <source>
        <dbReference type="PROSITE" id="PS50090"/>
    </source>
</evidence>
<evidence type="ECO:0000313" key="10">
    <source>
        <dbReference type="EMBL" id="PRQ70584.1"/>
    </source>
</evidence>
<dbReference type="SMART" id="SM00717">
    <property type="entry name" value="SANT"/>
    <property type="match status" value="1"/>
</dbReference>
<feature type="region of interest" description="Disordered" evidence="6">
    <location>
        <begin position="1"/>
        <end position="135"/>
    </location>
</feature>
<feature type="compositionally biased region" description="Acidic residues" evidence="6">
    <location>
        <begin position="438"/>
        <end position="447"/>
    </location>
</feature>
<name>A0A2S9ZXW6_RHOTO</name>
<comment type="caution">
    <text evidence="10">The sequence shown here is derived from an EMBL/GenBank/DDBJ whole genome shotgun (WGS) entry which is preliminary data.</text>
</comment>
<dbReference type="GO" id="GO:0000981">
    <property type="term" value="F:DNA-binding transcription factor activity, RNA polymerase II-specific"/>
    <property type="evidence" value="ECO:0007669"/>
    <property type="project" value="TreeGrafter"/>
</dbReference>
<feature type="region of interest" description="Disordered" evidence="6">
    <location>
        <begin position="149"/>
        <end position="207"/>
    </location>
</feature>
<dbReference type="Proteomes" id="UP000239560">
    <property type="component" value="Unassembled WGS sequence"/>
</dbReference>
<evidence type="ECO:0000256" key="6">
    <source>
        <dbReference type="SAM" id="MobiDB-lite"/>
    </source>
</evidence>
<feature type="compositionally biased region" description="Basic and acidic residues" evidence="6">
    <location>
        <begin position="587"/>
        <end position="610"/>
    </location>
</feature>
<dbReference type="GO" id="GO:0005634">
    <property type="term" value="C:nucleus"/>
    <property type="evidence" value="ECO:0007669"/>
    <property type="project" value="UniProtKB-ARBA"/>
</dbReference>
<feature type="compositionally biased region" description="Basic residues" evidence="6">
    <location>
        <begin position="451"/>
        <end position="461"/>
    </location>
</feature>
<dbReference type="SUPFAM" id="SSF46689">
    <property type="entry name" value="Homeodomain-like"/>
    <property type="match status" value="1"/>
</dbReference>
<evidence type="ECO:0000256" key="4">
    <source>
        <dbReference type="ARBA" id="ARBA00022833"/>
    </source>
</evidence>
<proteinExistence type="predicted"/>
<dbReference type="InterPro" id="IPR017930">
    <property type="entry name" value="Myb_dom"/>
</dbReference>
<feature type="compositionally biased region" description="Gly residues" evidence="6">
    <location>
        <begin position="463"/>
        <end position="476"/>
    </location>
</feature>
<feature type="compositionally biased region" description="Low complexity" evidence="6">
    <location>
        <begin position="179"/>
        <end position="196"/>
    </location>
</feature>
<feature type="domain" description="C2H2-type" evidence="8">
    <location>
        <begin position="482"/>
        <end position="512"/>
    </location>
</feature>
<evidence type="ECO:0000256" key="2">
    <source>
        <dbReference type="ARBA" id="ARBA00022737"/>
    </source>
</evidence>
<dbReference type="GO" id="GO:0045944">
    <property type="term" value="P:positive regulation of transcription by RNA polymerase II"/>
    <property type="evidence" value="ECO:0007669"/>
    <property type="project" value="UniProtKB-ARBA"/>
</dbReference>
<dbReference type="GO" id="GO:0000978">
    <property type="term" value="F:RNA polymerase II cis-regulatory region sequence-specific DNA binding"/>
    <property type="evidence" value="ECO:0007669"/>
    <property type="project" value="TreeGrafter"/>
</dbReference>
<feature type="region of interest" description="Disordered" evidence="6">
    <location>
        <begin position="572"/>
        <end position="700"/>
    </location>
</feature>
<feature type="compositionally biased region" description="Gly residues" evidence="6">
    <location>
        <begin position="119"/>
        <end position="129"/>
    </location>
</feature>
<organism evidence="10 11">
    <name type="scientific">Rhodotorula toruloides</name>
    <name type="common">Yeast</name>
    <name type="synonym">Rhodosporidium toruloides</name>
    <dbReference type="NCBI Taxonomy" id="5286"/>
    <lineage>
        <taxon>Eukaryota</taxon>
        <taxon>Fungi</taxon>
        <taxon>Dikarya</taxon>
        <taxon>Basidiomycota</taxon>
        <taxon>Pucciniomycotina</taxon>
        <taxon>Microbotryomycetes</taxon>
        <taxon>Sporidiobolales</taxon>
        <taxon>Sporidiobolaceae</taxon>
        <taxon>Rhodotorula</taxon>
    </lineage>
</organism>
<feature type="compositionally biased region" description="Low complexity" evidence="6">
    <location>
        <begin position="323"/>
        <end position="335"/>
    </location>
</feature>
<evidence type="ECO:0000313" key="11">
    <source>
        <dbReference type="Proteomes" id="UP000239560"/>
    </source>
</evidence>
<evidence type="ECO:0000256" key="1">
    <source>
        <dbReference type="ARBA" id="ARBA00022723"/>
    </source>
</evidence>
<protein>
    <recommendedName>
        <fullName evidence="12">Transcription factor</fullName>
    </recommendedName>
</protein>
<dbReference type="InterPro" id="IPR036236">
    <property type="entry name" value="Znf_C2H2_sf"/>
</dbReference>
<dbReference type="SUPFAM" id="SSF57667">
    <property type="entry name" value="beta-beta-alpha zinc fingers"/>
    <property type="match status" value="1"/>
</dbReference>
<dbReference type="AlphaFoldDB" id="A0A2S9ZXW6"/>
<dbReference type="PROSITE" id="PS50090">
    <property type="entry name" value="MYB_LIKE"/>
    <property type="match status" value="1"/>
</dbReference>
<dbReference type="SMART" id="SM00355">
    <property type="entry name" value="ZnF_C2H2"/>
    <property type="match status" value="2"/>
</dbReference>
<dbReference type="Pfam" id="PF00096">
    <property type="entry name" value="zf-C2H2"/>
    <property type="match status" value="2"/>
</dbReference>
<dbReference type="PROSITE" id="PS50157">
    <property type="entry name" value="ZINC_FINGER_C2H2_2"/>
    <property type="match status" value="2"/>
</dbReference>
<gene>
    <name evidence="10" type="ORF">AAT19DRAFT_11333</name>
</gene>
<feature type="compositionally biased region" description="Basic and acidic residues" evidence="6">
    <location>
        <begin position="416"/>
        <end position="431"/>
    </location>
</feature>
<feature type="domain" description="C2H2-type" evidence="8">
    <location>
        <begin position="513"/>
        <end position="538"/>
    </location>
</feature>
<feature type="compositionally biased region" description="Low complexity" evidence="6">
    <location>
        <begin position="108"/>
        <end position="118"/>
    </location>
</feature>
<feature type="compositionally biased region" description="Low complexity" evidence="6">
    <location>
        <begin position="344"/>
        <end position="359"/>
    </location>
</feature>
<evidence type="ECO:0000259" key="9">
    <source>
        <dbReference type="PROSITE" id="PS51294"/>
    </source>
</evidence>
<feature type="compositionally biased region" description="Low complexity" evidence="6">
    <location>
        <begin position="155"/>
        <end position="171"/>
    </location>
</feature>
<dbReference type="PANTHER" id="PTHR19818">
    <property type="entry name" value="ZINC FINGER PROTEIN ZIC AND GLI"/>
    <property type="match status" value="1"/>
</dbReference>
<accession>A0A2S9ZXW6</accession>
<dbReference type="InterPro" id="IPR013087">
    <property type="entry name" value="Znf_C2H2_type"/>
</dbReference>
<reference evidence="10 11" key="1">
    <citation type="journal article" date="2018" name="Elife">
        <title>Functional genomics of lipid metabolism in the oleaginous yeast Rhodosporidium toruloides.</title>
        <authorList>
            <person name="Coradetti S.T."/>
            <person name="Pinel D."/>
            <person name="Geiselman G."/>
            <person name="Ito M."/>
            <person name="Mondo S."/>
            <person name="Reilly M.C."/>
            <person name="Cheng Y.F."/>
            <person name="Bauer S."/>
            <person name="Grigoriev I."/>
            <person name="Gladden J.M."/>
            <person name="Simmons B.A."/>
            <person name="Brem R."/>
            <person name="Arkin A.P."/>
            <person name="Skerker J.M."/>
        </authorList>
    </citation>
    <scope>NUCLEOTIDE SEQUENCE [LARGE SCALE GENOMIC DNA]</scope>
    <source>
        <strain evidence="10 11">NBRC 0880</strain>
    </source>
</reference>
<feature type="compositionally biased region" description="Low complexity" evidence="6">
    <location>
        <begin position="267"/>
        <end position="295"/>
    </location>
</feature>
<keyword evidence="1" id="KW-0479">Metal-binding</keyword>
<feature type="domain" description="Myb-like" evidence="7">
    <location>
        <begin position="197"/>
        <end position="247"/>
    </location>
</feature>
<evidence type="ECO:0000256" key="3">
    <source>
        <dbReference type="ARBA" id="ARBA00022771"/>
    </source>
</evidence>
<evidence type="ECO:0000259" key="8">
    <source>
        <dbReference type="PROSITE" id="PS50157"/>
    </source>
</evidence>
<evidence type="ECO:0000256" key="5">
    <source>
        <dbReference type="PROSITE-ProRule" id="PRU00042"/>
    </source>
</evidence>